<dbReference type="EMBL" id="GL945490">
    <property type="protein sequence ID" value="EGN93879.1"/>
    <property type="molecule type" value="Genomic_DNA"/>
</dbReference>
<evidence type="ECO:0000313" key="1">
    <source>
        <dbReference type="EMBL" id="EGN93879.1"/>
    </source>
</evidence>
<dbReference type="HOGENOM" id="CLU_2741592_0_0_1"/>
<reference evidence="2" key="1">
    <citation type="journal article" date="2011" name="Science">
        <title>The plant cell wall-decomposing machinery underlies the functional diversity of forest fungi.</title>
        <authorList>
            <person name="Eastwood D.C."/>
            <person name="Floudas D."/>
            <person name="Binder M."/>
            <person name="Majcherczyk A."/>
            <person name="Schneider P."/>
            <person name="Aerts A."/>
            <person name="Asiegbu F.O."/>
            <person name="Baker S.E."/>
            <person name="Barry K."/>
            <person name="Bendiksby M."/>
            <person name="Blumentritt M."/>
            <person name="Coutinho P.M."/>
            <person name="Cullen D."/>
            <person name="de Vries R.P."/>
            <person name="Gathman A."/>
            <person name="Goodell B."/>
            <person name="Henrissat B."/>
            <person name="Ihrmark K."/>
            <person name="Kauserud H."/>
            <person name="Kohler A."/>
            <person name="LaButti K."/>
            <person name="Lapidus A."/>
            <person name="Lavin J.L."/>
            <person name="Lee Y.-H."/>
            <person name="Lindquist E."/>
            <person name="Lilly W."/>
            <person name="Lucas S."/>
            <person name="Morin E."/>
            <person name="Murat C."/>
            <person name="Oguiza J.A."/>
            <person name="Park J."/>
            <person name="Pisabarro A.G."/>
            <person name="Riley R."/>
            <person name="Rosling A."/>
            <person name="Salamov A."/>
            <person name="Schmidt O."/>
            <person name="Schmutz J."/>
            <person name="Skrede I."/>
            <person name="Stenlid J."/>
            <person name="Wiebenga A."/>
            <person name="Xie X."/>
            <person name="Kuees U."/>
            <person name="Hibbett D.S."/>
            <person name="Hoffmeister D."/>
            <person name="Hoegberg N."/>
            <person name="Martin F."/>
            <person name="Grigoriev I.V."/>
            <person name="Watkinson S.C."/>
        </authorList>
    </citation>
    <scope>NUCLEOTIDE SEQUENCE [LARGE SCALE GENOMIC DNA]</scope>
    <source>
        <strain evidence="2">strain S7.3</strain>
    </source>
</reference>
<proteinExistence type="predicted"/>
<sequence length="71" mass="7998">MWEQLSSAGVQLSDKEKSFMRSLPSNYATFVSQLFASAHMTGNTIDPETLIVYLLQEFDLITISTKRPGKK</sequence>
<dbReference type="Proteomes" id="UP000008063">
    <property type="component" value="Unassembled WGS sequence"/>
</dbReference>
<gene>
    <name evidence="1" type="ORF">SERLA73DRAFT_144899</name>
</gene>
<accession>F8QCL4</accession>
<dbReference type="AlphaFoldDB" id="F8QCL4"/>
<dbReference type="InParanoid" id="F8QCL4"/>
<organism evidence="2">
    <name type="scientific">Serpula lacrymans var. lacrymans (strain S7.3)</name>
    <name type="common">Dry rot fungus</name>
    <dbReference type="NCBI Taxonomy" id="936435"/>
    <lineage>
        <taxon>Eukaryota</taxon>
        <taxon>Fungi</taxon>
        <taxon>Dikarya</taxon>
        <taxon>Basidiomycota</taxon>
        <taxon>Agaricomycotina</taxon>
        <taxon>Agaricomycetes</taxon>
        <taxon>Agaricomycetidae</taxon>
        <taxon>Boletales</taxon>
        <taxon>Coniophorineae</taxon>
        <taxon>Serpulaceae</taxon>
        <taxon>Serpula</taxon>
    </lineage>
</organism>
<protein>
    <submittedName>
        <fullName evidence="1">Uncharacterized protein</fullName>
    </submittedName>
</protein>
<evidence type="ECO:0000313" key="2">
    <source>
        <dbReference type="Proteomes" id="UP000008063"/>
    </source>
</evidence>
<name>F8QCL4_SERL3</name>
<keyword evidence="2" id="KW-1185">Reference proteome</keyword>